<keyword evidence="7" id="KW-0030">Aminoacyl-tRNA synthetase</keyword>
<organism evidence="10 11">
    <name type="scientific">Fraxinus pennsylvanica</name>
    <dbReference type="NCBI Taxonomy" id="56036"/>
    <lineage>
        <taxon>Eukaryota</taxon>
        <taxon>Viridiplantae</taxon>
        <taxon>Streptophyta</taxon>
        <taxon>Embryophyta</taxon>
        <taxon>Tracheophyta</taxon>
        <taxon>Spermatophyta</taxon>
        <taxon>Magnoliopsida</taxon>
        <taxon>eudicotyledons</taxon>
        <taxon>Gunneridae</taxon>
        <taxon>Pentapetalae</taxon>
        <taxon>asterids</taxon>
        <taxon>lamiids</taxon>
        <taxon>Lamiales</taxon>
        <taxon>Oleaceae</taxon>
        <taxon>Oleeae</taxon>
        <taxon>Fraxinus</taxon>
    </lineage>
</organism>
<dbReference type="PANTHER" id="PTHR43740:SF2">
    <property type="entry name" value="LEUCINE--TRNA LIGASE, MITOCHONDRIAL"/>
    <property type="match status" value="1"/>
</dbReference>
<dbReference type="SUPFAM" id="SSF52374">
    <property type="entry name" value="Nucleotidylyl transferase"/>
    <property type="match status" value="1"/>
</dbReference>
<protein>
    <recommendedName>
        <fullName evidence="2">leucine--tRNA ligase</fullName>
        <ecNumber evidence="2">6.1.1.4</ecNumber>
    </recommendedName>
</protein>
<evidence type="ECO:0000256" key="3">
    <source>
        <dbReference type="ARBA" id="ARBA00022598"/>
    </source>
</evidence>
<evidence type="ECO:0000256" key="8">
    <source>
        <dbReference type="SAM" id="MobiDB-lite"/>
    </source>
</evidence>
<dbReference type="Proteomes" id="UP000834106">
    <property type="component" value="Chromosome 4"/>
</dbReference>
<dbReference type="AlphaFoldDB" id="A0AAD2DMP1"/>
<name>A0AAD2DMP1_9LAMI</name>
<evidence type="ECO:0000256" key="7">
    <source>
        <dbReference type="ARBA" id="ARBA00023146"/>
    </source>
</evidence>
<dbReference type="InterPro" id="IPR002300">
    <property type="entry name" value="aa-tRNA-synth_Ia"/>
</dbReference>
<dbReference type="EC" id="6.1.1.4" evidence="2"/>
<evidence type="ECO:0000256" key="5">
    <source>
        <dbReference type="ARBA" id="ARBA00022840"/>
    </source>
</evidence>
<dbReference type="InterPro" id="IPR014729">
    <property type="entry name" value="Rossmann-like_a/b/a_fold"/>
</dbReference>
<dbReference type="GO" id="GO:0004823">
    <property type="term" value="F:leucine-tRNA ligase activity"/>
    <property type="evidence" value="ECO:0007669"/>
    <property type="project" value="UniProtKB-EC"/>
</dbReference>
<evidence type="ECO:0000259" key="9">
    <source>
        <dbReference type="Pfam" id="PF00133"/>
    </source>
</evidence>
<dbReference type="EMBL" id="OU503039">
    <property type="protein sequence ID" value="CAI9760257.1"/>
    <property type="molecule type" value="Genomic_DNA"/>
</dbReference>
<keyword evidence="11" id="KW-1185">Reference proteome</keyword>
<dbReference type="Gene3D" id="3.40.50.620">
    <property type="entry name" value="HUPs"/>
    <property type="match status" value="1"/>
</dbReference>
<feature type="compositionally biased region" description="Low complexity" evidence="8">
    <location>
        <begin position="24"/>
        <end position="53"/>
    </location>
</feature>
<evidence type="ECO:0000256" key="2">
    <source>
        <dbReference type="ARBA" id="ARBA00013164"/>
    </source>
</evidence>
<comment type="similarity">
    <text evidence="1">Belongs to the class-I aminoacyl-tRNA synthetase family.</text>
</comment>
<accession>A0AAD2DMP1</accession>
<evidence type="ECO:0000256" key="1">
    <source>
        <dbReference type="ARBA" id="ARBA00005594"/>
    </source>
</evidence>
<reference evidence="10" key="1">
    <citation type="submission" date="2023-05" db="EMBL/GenBank/DDBJ databases">
        <authorList>
            <person name="Huff M."/>
        </authorList>
    </citation>
    <scope>NUCLEOTIDE SEQUENCE</scope>
</reference>
<dbReference type="InterPro" id="IPR002302">
    <property type="entry name" value="Leu-tRNA-ligase"/>
</dbReference>
<evidence type="ECO:0000313" key="11">
    <source>
        <dbReference type="Proteomes" id="UP000834106"/>
    </source>
</evidence>
<keyword evidence="6" id="KW-0648">Protein biosynthesis</keyword>
<feature type="domain" description="Aminoacyl-tRNA synthetase class Ia" evidence="9">
    <location>
        <begin position="145"/>
        <end position="213"/>
    </location>
</feature>
<evidence type="ECO:0000256" key="6">
    <source>
        <dbReference type="ARBA" id="ARBA00022917"/>
    </source>
</evidence>
<sequence length="248" mass="27785">MVPPTISNKTAAIAAQKNQQYKSTTKAAPPDTATTTTTDTDTTTTTTTNTTNKPPLPPQKKNHHHLMMLLFYRCATQVSQIPSFIAIIDPDISSDPVTSPQIFPNLGIIDPGFNVLHPMGWDAFGLPAEQYAIETGTHPKITTIRNINRFRTQLKLLGFSYDWDREISTTEPEYYKWTQWIFLQLLKQGLAYQAEVPVNWCPALGTVLANEEVIDGVSERGGHPVIRKFIVYYRAAYAAMDAEDYCIC</sequence>
<feature type="region of interest" description="Disordered" evidence="8">
    <location>
        <begin position="17"/>
        <end position="60"/>
    </location>
</feature>
<proteinExistence type="inferred from homology"/>
<evidence type="ECO:0000313" key="10">
    <source>
        <dbReference type="EMBL" id="CAI9760257.1"/>
    </source>
</evidence>
<dbReference type="PANTHER" id="PTHR43740">
    <property type="entry name" value="LEUCYL-TRNA SYNTHETASE"/>
    <property type="match status" value="1"/>
</dbReference>
<dbReference type="GO" id="GO:0005524">
    <property type="term" value="F:ATP binding"/>
    <property type="evidence" value="ECO:0007669"/>
    <property type="project" value="UniProtKB-KW"/>
</dbReference>
<dbReference type="GO" id="GO:0005829">
    <property type="term" value="C:cytosol"/>
    <property type="evidence" value="ECO:0007669"/>
    <property type="project" value="TreeGrafter"/>
</dbReference>
<evidence type="ECO:0000256" key="4">
    <source>
        <dbReference type="ARBA" id="ARBA00022741"/>
    </source>
</evidence>
<dbReference type="Pfam" id="PF00133">
    <property type="entry name" value="tRNA-synt_1"/>
    <property type="match status" value="1"/>
</dbReference>
<gene>
    <name evidence="10" type="ORF">FPE_LOCUS7687</name>
</gene>
<dbReference type="PRINTS" id="PR00985">
    <property type="entry name" value="TRNASYNTHLEU"/>
</dbReference>
<keyword evidence="4" id="KW-0547">Nucleotide-binding</keyword>
<keyword evidence="5" id="KW-0067">ATP-binding</keyword>
<dbReference type="GO" id="GO:0006429">
    <property type="term" value="P:leucyl-tRNA aminoacylation"/>
    <property type="evidence" value="ECO:0007669"/>
    <property type="project" value="InterPro"/>
</dbReference>
<keyword evidence="3" id="KW-0436">Ligase</keyword>